<dbReference type="Pfam" id="PF06541">
    <property type="entry name" value="ABC_trans_CmpB"/>
    <property type="match status" value="1"/>
</dbReference>
<feature type="transmembrane region" description="Helical" evidence="1">
    <location>
        <begin position="66"/>
        <end position="94"/>
    </location>
</feature>
<dbReference type="AlphaFoldDB" id="A0A371J6E2"/>
<gene>
    <name evidence="2" type="ORF">CHL78_005290</name>
</gene>
<dbReference type="RefSeq" id="WP_094367230.1">
    <property type="nucleotide sequence ID" value="NZ_NOJY02000007.1"/>
</dbReference>
<sequence>MEKINVLLYLSFNFFVYGIIGWGIENIYCYLCNGYFQKDGFLHLPFKPMYAIAMSLLVLINDSTAYNKYILIIICFLVPTLIEYITGVIMKVYFNKDYWDYSKLKFNIQGIICLKFSIYWTVLTYIGVKYFQANIIDRLYLDLGYYWQVLCPIIFIILLVDDLLSIKKFNLKVDI</sequence>
<proteinExistence type="predicted"/>
<dbReference type="Proteomes" id="UP000215694">
    <property type="component" value="Unassembled WGS sequence"/>
</dbReference>
<name>A0A371J6E2_9FIRM</name>
<evidence type="ECO:0008006" key="4">
    <source>
        <dbReference type="Google" id="ProtNLM"/>
    </source>
</evidence>
<organism evidence="2 3">
    <name type="scientific">Romboutsia weinsteinii</name>
    <dbReference type="NCBI Taxonomy" id="2020949"/>
    <lineage>
        <taxon>Bacteria</taxon>
        <taxon>Bacillati</taxon>
        <taxon>Bacillota</taxon>
        <taxon>Clostridia</taxon>
        <taxon>Peptostreptococcales</taxon>
        <taxon>Peptostreptococcaceae</taxon>
        <taxon>Romboutsia</taxon>
    </lineage>
</organism>
<keyword evidence="1" id="KW-0812">Transmembrane</keyword>
<evidence type="ECO:0000256" key="1">
    <source>
        <dbReference type="SAM" id="Phobius"/>
    </source>
</evidence>
<evidence type="ECO:0000313" key="2">
    <source>
        <dbReference type="EMBL" id="RDY28315.1"/>
    </source>
</evidence>
<feature type="transmembrane region" description="Helical" evidence="1">
    <location>
        <begin position="146"/>
        <end position="164"/>
    </location>
</feature>
<evidence type="ECO:0000313" key="3">
    <source>
        <dbReference type="Proteomes" id="UP000215694"/>
    </source>
</evidence>
<dbReference type="EMBL" id="NOJY02000007">
    <property type="protein sequence ID" value="RDY28315.1"/>
    <property type="molecule type" value="Genomic_DNA"/>
</dbReference>
<reference evidence="2 3" key="1">
    <citation type="journal article" date="2017" name="Genome Announc.">
        <title>Draft Genome Sequence of Romboutsia weinsteinii sp. nov. Strain CCRI-19649(T) Isolated from Surface Water.</title>
        <authorList>
            <person name="Maheux A.F."/>
            <person name="Boudreau D.K."/>
            <person name="Berube E."/>
            <person name="Boissinot M."/>
            <person name="Cantin P."/>
            <person name="Raymond F."/>
            <person name="Corbeil J."/>
            <person name="Omar R.F."/>
            <person name="Bergeron M.G."/>
        </authorList>
    </citation>
    <scope>NUCLEOTIDE SEQUENCE [LARGE SCALE GENOMIC DNA]</scope>
    <source>
        <strain evidence="2 3">CCRI-19649</strain>
    </source>
</reference>
<feature type="transmembrane region" description="Helical" evidence="1">
    <location>
        <begin position="106"/>
        <end position="126"/>
    </location>
</feature>
<dbReference type="InterPro" id="IPR010540">
    <property type="entry name" value="CmpB_TMEM229"/>
</dbReference>
<dbReference type="OrthoDB" id="9789229at2"/>
<protein>
    <recommendedName>
        <fullName evidence="4">ABC transporter permease</fullName>
    </recommendedName>
</protein>
<keyword evidence="3" id="KW-1185">Reference proteome</keyword>
<keyword evidence="1" id="KW-0472">Membrane</keyword>
<comment type="caution">
    <text evidence="2">The sequence shown here is derived from an EMBL/GenBank/DDBJ whole genome shotgun (WGS) entry which is preliminary data.</text>
</comment>
<accession>A0A371J6E2</accession>
<keyword evidence="1" id="KW-1133">Transmembrane helix</keyword>
<feature type="transmembrane region" description="Helical" evidence="1">
    <location>
        <begin position="40"/>
        <end position="60"/>
    </location>
</feature>
<feature type="transmembrane region" description="Helical" evidence="1">
    <location>
        <begin position="6"/>
        <end position="28"/>
    </location>
</feature>